<dbReference type="InterPro" id="IPR036390">
    <property type="entry name" value="WH_DNA-bd_sf"/>
</dbReference>
<dbReference type="NCBIfam" id="NF033788">
    <property type="entry name" value="HTH_metalloreg"/>
    <property type="match status" value="1"/>
</dbReference>
<dbReference type="InterPro" id="IPR036388">
    <property type="entry name" value="WH-like_DNA-bd_sf"/>
</dbReference>
<dbReference type="PROSITE" id="PS50987">
    <property type="entry name" value="HTH_ARSR_2"/>
    <property type="match status" value="1"/>
</dbReference>
<feature type="domain" description="HTH arsR-type" evidence="1">
    <location>
        <begin position="5"/>
        <end position="101"/>
    </location>
</feature>
<dbReference type="PRINTS" id="PR00778">
    <property type="entry name" value="HTHARSR"/>
</dbReference>
<comment type="caution">
    <text evidence="2">The sequence shown here is derived from an EMBL/GenBank/DDBJ whole genome shotgun (WGS) entry which is preliminary data.</text>
</comment>
<dbReference type="RefSeq" id="WP_153479496.1">
    <property type="nucleotide sequence ID" value="NZ_VWNA01000001.1"/>
</dbReference>
<dbReference type="AlphaFoldDB" id="A0A6A7Y332"/>
<dbReference type="SUPFAM" id="SSF46785">
    <property type="entry name" value="Winged helix' DNA-binding domain"/>
    <property type="match status" value="1"/>
</dbReference>
<accession>A0A6A7Y332</accession>
<dbReference type="GO" id="GO:0003700">
    <property type="term" value="F:DNA-binding transcription factor activity"/>
    <property type="evidence" value="ECO:0007669"/>
    <property type="project" value="InterPro"/>
</dbReference>
<gene>
    <name evidence="2" type="ORF">F0357_05885</name>
</gene>
<evidence type="ECO:0000313" key="2">
    <source>
        <dbReference type="EMBL" id="MQT12199.1"/>
    </source>
</evidence>
<name>A0A6A7Y332_9HYPH</name>
<dbReference type="EMBL" id="VWNA01000001">
    <property type="protein sequence ID" value="MQT12199.1"/>
    <property type="molecule type" value="Genomic_DNA"/>
</dbReference>
<dbReference type="InterPro" id="IPR011991">
    <property type="entry name" value="ArsR-like_HTH"/>
</dbReference>
<dbReference type="Gene3D" id="1.10.10.10">
    <property type="entry name" value="Winged helix-like DNA-binding domain superfamily/Winged helix DNA-binding domain"/>
    <property type="match status" value="1"/>
</dbReference>
<dbReference type="SMART" id="SM00418">
    <property type="entry name" value="HTH_ARSR"/>
    <property type="match status" value="1"/>
</dbReference>
<keyword evidence="3" id="KW-1185">Reference proteome</keyword>
<dbReference type="Proteomes" id="UP000332515">
    <property type="component" value="Unassembled WGS sequence"/>
</dbReference>
<dbReference type="InterPro" id="IPR001845">
    <property type="entry name" value="HTH_ArsR_DNA-bd_dom"/>
</dbReference>
<evidence type="ECO:0000259" key="1">
    <source>
        <dbReference type="PROSITE" id="PS50987"/>
    </source>
</evidence>
<dbReference type="PANTHER" id="PTHR38600:SF2">
    <property type="entry name" value="SLL0088 PROTEIN"/>
    <property type="match status" value="1"/>
</dbReference>
<dbReference type="CDD" id="cd00090">
    <property type="entry name" value="HTH_ARSR"/>
    <property type="match status" value="1"/>
</dbReference>
<proteinExistence type="predicted"/>
<reference evidence="2 3" key="1">
    <citation type="submission" date="2019-09" db="EMBL/GenBank/DDBJ databases">
        <title>Segnochrobactrum spirostomi gen. nov., sp. nov., isolated from the ciliate Spirostomum cf. yagiui and description of a novel family, Segnochrobactraceae fam. nov. within the order Rhizobiales of the class Alphaproteobacteria.</title>
        <authorList>
            <person name="Akter S."/>
            <person name="Shazib S.U.A."/>
            <person name="Shin M.K."/>
        </authorList>
    </citation>
    <scope>NUCLEOTIDE SEQUENCE [LARGE SCALE GENOMIC DNA]</scope>
    <source>
        <strain evidence="2 3">Sp-1</strain>
    </source>
</reference>
<evidence type="ECO:0000313" key="3">
    <source>
        <dbReference type="Proteomes" id="UP000332515"/>
    </source>
</evidence>
<sequence length="117" mass="13038">MVGQARAEAADDVDVVFRALADPTRRKVLERLGRAPATVSALAADHAMALPSFVAHLRVLEACGLVRSTKTGRVRTYALAPERLKIVETWLDAQRARWEARLDRLDDYLLRMGDNDP</sequence>
<organism evidence="2 3">
    <name type="scientific">Segnochrobactrum spirostomi</name>
    <dbReference type="NCBI Taxonomy" id="2608987"/>
    <lineage>
        <taxon>Bacteria</taxon>
        <taxon>Pseudomonadati</taxon>
        <taxon>Pseudomonadota</taxon>
        <taxon>Alphaproteobacteria</taxon>
        <taxon>Hyphomicrobiales</taxon>
        <taxon>Segnochrobactraceae</taxon>
        <taxon>Segnochrobactrum</taxon>
    </lineage>
</organism>
<protein>
    <submittedName>
        <fullName evidence="2">Helix-turn-helix transcriptional regulator</fullName>
    </submittedName>
</protein>
<dbReference type="PANTHER" id="PTHR38600">
    <property type="entry name" value="TRANSCRIPTIONAL REGULATORY PROTEIN"/>
    <property type="match status" value="1"/>
</dbReference>
<dbReference type="Pfam" id="PF12840">
    <property type="entry name" value="HTH_20"/>
    <property type="match status" value="1"/>
</dbReference>